<name>A0A351TZG9_9BACT</name>
<feature type="compositionally biased region" description="Polar residues" evidence="1">
    <location>
        <begin position="55"/>
        <end position="75"/>
    </location>
</feature>
<dbReference type="Proteomes" id="UP000777265">
    <property type="component" value="Unassembled WGS sequence"/>
</dbReference>
<dbReference type="SMART" id="SM00834">
    <property type="entry name" value="CxxC_CXXC_SSSS"/>
    <property type="match status" value="1"/>
</dbReference>
<evidence type="ECO:0000313" key="3">
    <source>
        <dbReference type="EMBL" id="NLW34664.1"/>
    </source>
</evidence>
<sequence>MPIFEYVCDKCNNEFEVIVFKDDQPSCPACGDKNPTKKMSSFGFSVGFKFKASSTGSDSGSGCATCGSSNCSTCH</sequence>
<organism evidence="3 4">
    <name type="scientific">Syntrophorhabdus aromaticivorans</name>
    <dbReference type="NCBI Taxonomy" id="328301"/>
    <lineage>
        <taxon>Bacteria</taxon>
        <taxon>Pseudomonadati</taxon>
        <taxon>Thermodesulfobacteriota</taxon>
        <taxon>Syntrophorhabdia</taxon>
        <taxon>Syntrophorhabdales</taxon>
        <taxon>Syntrophorhabdaceae</taxon>
        <taxon>Syntrophorhabdus</taxon>
    </lineage>
</organism>
<dbReference type="AlphaFoldDB" id="A0A351TZG9"/>
<dbReference type="STRING" id="909663.GCA_000512235_01656"/>
<dbReference type="NCBIfam" id="TIGR02605">
    <property type="entry name" value="CxxC_CxxC_SSSS"/>
    <property type="match status" value="1"/>
</dbReference>
<accession>A0A351TZG9</accession>
<gene>
    <name evidence="3" type="ORF">GXY80_04160</name>
</gene>
<dbReference type="InterPro" id="IPR013429">
    <property type="entry name" value="Regulatory_FmdB_Zinc_ribbon"/>
</dbReference>
<reference evidence="3" key="1">
    <citation type="journal article" date="2020" name="Biotechnol. Biofuels">
        <title>New insights from the biogas microbiome by comprehensive genome-resolved metagenomics of nearly 1600 species originating from multiple anaerobic digesters.</title>
        <authorList>
            <person name="Campanaro S."/>
            <person name="Treu L."/>
            <person name="Rodriguez-R L.M."/>
            <person name="Kovalovszki A."/>
            <person name="Ziels R.M."/>
            <person name="Maus I."/>
            <person name="Zhu X."/>
            <person name="Kougias P.G."/>
            <person name="Basile A."/>
            <person name="Luo G."/>
            <person name="Schluter A."/>
            <person name="Konstantinidis K.T."/>
            <person name="Angelidaki I."/>
        </authorList>
    </citation>
    <scope>NUCLEOTIDE SEQUENCE</scope>
    <source>
        <strain evidence="3">AS06rmzACSIP_7</strain>
    </source>
</reference>
<proteinExistence type="predicted"/>
<protein>
    <submittedName>
        <fullName evidence="3">Zinc ribbon domain-containing protein</fullName>
    </submittedName>
</protein>
<comment type="caution">
    <text evidence="3">The sequence shown here is derived from an EMBL/GenBank/DDBJ whole genome shotgun (WGS) entry which is preliminary data.</text>
</comment>
<reference evidence="3" key="2">
    <citation type="submission" date="2020-01" db="EMBL/GenBank/DDBJ databases">
        <authorList>
            <person name="Campanaro S."/>
        </authorList>
    </citation>
    <scope>NUCLEOTIDE SEQUENCE</scope>
    <source>
        <strain evidence="3">AS06rmzACSIP_7</strain>
    </source>
</reference>
<feature type="domain" description="Putative regulatory protein FmdB zinc ribbon" evidence="2">
    <location>
        <begin position="1"/>
        <end position="40"/>
    </location>
</feature>
<evidence type="ECO:0000259" key="2">
    <source>
        <dbReference type="SMART" id="SM00834"/>
    </source>
</evidence>
<dbReference type="Pfam" id="PF09723">
    <property type="entry name" value="Zn_ribbon_8"/>
    <property type="match status" value="1"/>
</dbReference>
<dbReference type="EMBL" id="JAAYEE010000072">
    <property type="protein sequence ID" value="NLW34664.1"/>
    <property type="molecule type" value="Genomic_DNA"/>
</dbReference>
<feature type="region of interest" description="Disordered" evidence="1">
    <location>
        <begin position="54"/>
        <end position="75"/>
    </location>
</feature>
<evidence type="ECO:0000313" key="4">
    <source>
        <dbReference type="Proteomes" id="UP000777265"/>
    </source>
</evidence>
<evidence type="ECO:0000256" key="1">
    <source>
        <dbReference type="SAM" id="MobiDB-lite"/>
    </source>
</evidence>